<evidence type="ECO:0000313" key="2">
    <source>
        <dbReference type="EMBL" id="KAF1941053.1"/>
    </source>
</evidence>
<dbReference type="AlphaFoldDB" id="A0A6A5SLM8"/>
<reference evidence="2" key="1">
    <citation type="journal article" date="2020" name="Stud. Mycol.">
        <title>101 Dothideomycetes genomes: a test case for predicting lifestyles and emergence of pathogens.</title>
        <authorList>
            <person name="Haridas S."/>
            <person name="Albert R."/>
            <person name="Binder M."/>
            <person name="Bloem J."/>
            <person name="Labutti K."/>
            <person name="Salamov A."/>
            <person name="Andreopoulos B."/>
            <person name="Baker S."/>
            <person name="Barry K."/>
            <person name="Bills G."/>
            <person name="Bluhm B."/>
            <person name="Cannon C."/>
            <person name="Castanera R."/>
            <person name="Culley D."/>
            <person name="Daum C."/>
            <person name="Ezra D."/>
            <person name="Gonzalez J."/>
            <person name="Henrissat B."/>
            <person name="Kuo A."/>
            <person name="Liang C."/>
            <person name="Lipzen A."/>
            <person name="Lutzoni F."/>
            <person name="Magnuson J."/>
            <person name="Mondo S."/>
            <person name="Nolan M."/>
            <person name="Ohm R."/>
            <person name="Pangilinan J."/>
            <person name="Park H.-J."/>
            <person name="Ramirez L."/>
            <person name="Alfaro M."/>
            <person name="Sun H."/>
            <person name="Tritt A."/>
            <person name="Yoshinaga Y."/>
            <person name="Zwiers L.-H."/>
            <person name="Turgeon B."/>
            <person name="Goodwin S."/>
            <person name="Spatafora J."/>
            <person name="Crous P."/>
            <person name="Grigoriev I."/>
        </authorList>
    </citation>
    <scope>NUCLEOTIDE SEQUENCE</scope>
    <source>
        <strain evidence="2">CBS 161.51</strain>
    </source>
</reference>
<name>A0A6A5SLM8_9PLEO</name>
<sequence length="91" mass="9940">MLPSTNQDGRLASASQMLSWGESGCWRPRAGCRTLFSLFALSTALCLFALLLLQRASFTPMGEQGTARSFSCISSLGSIYLKLIGWTRSRT</sequence>
<organism evidence="2 3">
    <name type="scientific">Clathrospora elynae</name>
    <dbReference type="NCBI Taxonomy" id="706981"/>
    <lineage>
        <taxon>Eukaryota</taxon>
        <taxon>Fungi</taxon>
        <taxon>Dikarya</taxon>
        <taxon>Ascomycota</taxon>
        <taxon>Pezizomycotina</taxon>
        <taxon>Dothideomycetes</taxon>
        <taxon>Pleosporomycetidae</taxon>
        <taxon>Pleosporales</taxon>
        <taxon>Diademaceae</taxon>
        <taxon>Clathrospora</taxon>
    </lineage>
</organism>
<dbReference type="EMBL" id="ML976053">
    <property type="protein sequence ID" value="KAF1941053.1"/>
    <property type="molecule type" value="Genomic_DNA"/>
</dbReference>
<feature type="transmembrane region" description="Helical" evidence="1">
    <location>
        <begin position="65"/>
        <end position="85"/>
    </location>
</feature>
<keyword evidence="1" id="KW-0472">Membrane</keyword>
<keyword evidence="3" id="KW-1185">Reference proteome</keyword>
<accession>A0A6A5SLM8</accession>
<protein>
    <submittedName>
        <fullName evidence="2">Uncharacterized protein</fullName>
    </submittedName>
</protein>
<feature type="transmembrane region" description="Helical" evidence="1">
    <location>
        <begin position="35"/>
        <end position="53"/>
    </location>
</feature>
<proteinExistence type="predicted"/>
<dbReference type="Proteomes" id="UP000800038">
    <property type="component" value="Unassembled WGS sequence"/>
</dbReference>
<evidence type="ECO:0000256" key="1">
    <source>
        <dbReference type="SAM" id="Phobius"/>
    </source>
</evidence>
<keyword evidence="1" id="KW-1133">Transmembrane helix</keyword>
<keyword evidence="1" id="KW-0812">Transmembrane</keyword>
<evidence type="ECO:0000313" key="3">
    <source>
        <dbReference type="Proteomes" id="UP000800038"/>
    </source>
</evidence>
<gene>
    <name evidence="2" type="ORF">EJ02DRAFT_211181</name>
</gene>